<dbReference type="OrthoDB" id="9803106at2"/>
<dbReference type="AlphaFoldDB" id="A0A0J7JCP3"/>
<feature type="domain" description="Polymerase beta nucleotidyltransferase" evidence="1">
    <location>
        <begin position="22"/>
        <end position="110"/>
    </location>
</feature>
<keyword evidence="2" id="KW-0808">Transferase</keyword>
<evidence type="ECO:0000313" key="2">
    <source>
        <dbReference type="EMBL" id="KMQ75624.1"/>
    </source>
</evidence>
<evidence type="ECO:0000259" key="1">
    <source>
        <dbReference type="Pfam" id="PF18765"/>
    </source>
</evidence>
<sequence length="116" mass="13204">MALPDQAEPADKFGLPSHVMTELKSLFARHPAIEEVTLYGSRAKGNYRYNSDIDLMLTAPGLSWPEFNEIELEIDDLLLPWKVDLALKHQVDNPELLEHVRRVGIQVVNAKPCWAR</sequence>
<dbReference type="InterPro" id="IPR041633">
    <property type="entry name" value="Polbeta"/>
</dbReference>
<organism evidence="2 3">
    <name type="scientific">Marinobacter subterrani</name>
    <dbReference type="NCBI Taxonomy" id="1658765"/>
    <lineage>
        <taxon>Bacteria</taxon>
        <taxon>Pseudomonadati</taxon>
        <taxon>Pseudomonadota</taxon>
        <taxon>Gammaproteobacteria</taxon>
        <taxon>Pseudomonadales</taxon>
        <taxon>Marinobacteraceae</taxon>
        <taxon>Marinobacter</taxon>
    </lineage>
</organism>
<gene>
    <name evidence="2" type="ORF">Msub_11833</name>
</gene>
<dbReference type="CDD" id="cd05403">
    <property type="entry name" value="NT_KNTase_like"/>
    <property type="match status" value="1"/>
</dbReference>
<dbReference type="STRING" id="1658765.Msub_11833"/>
<dbReference type="Gene3D" id="3.30.460.10">
    <property type="entry name" value="Beta Polymerase, domain 2"/>
    <property type="match status" value="1"/>
</dbReference>
<keyword evidence="3" id="KW-1185">Reference proteome</keyword>
<dbReference type="InterPro" id="IPR043519">
    <property type="entry name" value="NT_sf"/>
</dbReference>
<dbReference type="GO" id="GO:0016740">
    <property type="term" value="F:transferase activity"/>
    <property type="evidence" value="ECO:0007669"/>
    <property type="project" value="UniProtKB-KW"/>
</dbReference>
<accession>A0A0J7JCP3</accession>
<dbReference type="PATRIC" id="fig|1658765.3.peg.1829"/>
<dbReference type="SUPFAM" id="SSF81301">
    <property type="entry name" value="Nucleotidyltransferase"/>
    <property type="match status" value="1"/>
</dbReference>
<dbReference type="Proteomes" id="UP000036102">
    <property type="component" value="Unassembled WGS sequence"/>
</dbReference>
<evidence type="ECO:0000313" key="3">
    <source>
        <dbReference type="Proteomes" id="UP000036102"/>
    </source>
</evidence>
<dbReference type="Pfam" id="PF18765">
    <property type="entry name" value="Polbeta"/>
    <property type="match status" value="1"/>
</dbReference>
<name>A0A0J7JCP3_9GAMM</name>
<dbReference type="RefSeq" id="WP_048495696.1">
    <property type="nucleotide sequence ID" value="NZ_LFBU01000001.1"/>
</dbReference>
<proteinExistence type="predicted"/>
<comment type="caution">
    <text evidence="2">The sequence shown here is derived from an EMBL/GenBank/DDBJ whole genome shotgun (WGS) entry which is preliminary data.</text>
</comment>
<dbReference type="EMBL" id="LFBU01000001">
    <property type="protein sequence ID" value="KMQ75624.1"/>
    <property type="molecule type" value="Genomic_DNA"/>
</dbReference>
<reference evidence="2 3" key="1">
    <citation type="submission" date="2015-06" db="EMBL/GenBank/DDBJ databases">
        <title>Marinobacter subterrani, a genetically tractable neutrophilic iron-oxidizing strain isolated from the Soudan Iron Mine.</title>
        <authorList>
            <person name="Bonis B.M."/>
            <person name="Gralnick J.A."/>
        </authorList>
    </citation>
    <scope>NUCLEOTIDE SEQUENCE [LARGE SCALE GENOMIC DNA]</scope>
    <source>
        <strain evidence="2 3">JG233</strain>
    </source>
</reference>
<protein>
    <submittedName>
        <fullName evidence="2">Putative nucleotidyltransferase</fullName>
    </submittedName>
</protein>